<evidence type="ECO:0000313" key="2">
    <source>
        <dbReference type="EMBL" id="CAG2250087.1"/>
    </source>
</evidence>
<evidence type="ECO:0000259" key="1">
    <source>
        <dbReference type="Pfam" id="PF02769"/>
    </source>
</evidence>
<dbReference type="Pfam" id="PF02769">
    <property type="entry name" value="AIRS_C"/>
    <property type="match status" value="1"/>
</dbReference>
<gene>
    <name evidence="2" type="ORF">MEDL_61824</name>
</gene>
<dbReference type="Proteomes" id="UP000683360">
    <property type="component" value="Unassembled WGS sequence"/>
</dbReference>
<dbReference type="GO" id="GO:0005737">
    <property type="term" value="C:cytoplasm"/>
    <property type="evidence" value="ECO:0007669"/>
    <property type="project" value="TreeGrafter"/>
</dbReference>
<proteinExistence type="predicted"/>
<protein>
    <submittedName>
        <fullName evidence="2">PFAS</fullName>
        <ecNumber evidence="2">6.3.5.3</ecNumber>
    </submittedName>
</protein>
<dbReference type="InterPro" id="IPR036676">
    <property type="entry name" value="PurM-like_C_sf"/>
</dbReference>
<dbReference type="AlphaFoldDB" id="A0A8S3V5G5"/>
<comment type="caution">
    <text evidence="2">The sequence shown here is derived from an EMBL/GenBank/DDBJ whole genome shotgun (WGS) entry which is preliminary data.</text>
</comment>
<dbReference type="OrthoDB" id="6666987at2759"/>
<dbReference type="GO" id="GO:0004642">
    <property type="term" value="F:phosphoribosylformylglycinamidine synthase activity"/>
    <property type="evidence" value="ECO:0007669"/>
    <property type="project" value="UniProtKB-EC"/>
</dbReference>
<dbReference type="EMBL" id="CAJPWZ010003033">
    <property type="protein sequence ID" value="CAG2250087.1"/>
    <property type="molecule type" value="Genomic_DNA"/>
</dbReference>
<sequence>MSVIYANGLELYKPKLIIVHTYTRHLFWDYTEHGNVLKEIVEPAGAIIKASQFQLGDPTISLLELWGAEYQESNAILVRPEDKDVLRKIGERERCPVSFVGKITGDGKIKVENFHQLEGDGSPAKKRTKKNFPFPVDLELEHVLGSMPRKVK</sequence>
<dbReference type="Gene3D" id="3.90.650.10">
    <property type="entry name" value="PurM-like C-terminal domain"/>
    <property type="match status" value="1"/>
</dbReference>
<accession>A0A8S3V5G5</accession>
<name>A0A8S3V5G5_MYTED</name>
<feature type="domain" description="PurM-like C-terminal" evidence="1">
    <location>
        <begin position="35"/>
        <end position="111"/>
    </location>
</feature>
<organism evidence="2 3">
    <name type="scientific">Mytilus edulis</name>
    <name type="common">Blue mussel</name>
    <dbReference type="NCBI Taxonomy" id="6550"/>
    <lineage>
        <taxon>Eukaryota</taxon>
        <taxon>Metazoa</taxon>
        <taxon>Spiralia</taxon>
        <taxon>Lophotrochozoa</taxon>
        <taxon>Mollusca</taxon>
        <taxon>Bivalvia</taxon>
        <taxon>Autobranchia</taxon>
        <taxon>Pteriomorphia</taxon>
        <taxon>Mytilida</taxon>
        <taxon>Mytiloidea</taxon>
        <taxon>Mytilidae</taxon>
        <taxon>Mytilinae</taxon>
        <taxon>Mytilus</taxon>
    </lineage>
</organism>
<dbReference type="GO" id="GO:0006164">
    <property type="term" value="P:purine nucleotide biosynthetic process"/>
    <property type="evidence" value="ECO:0007669"/>
    <property type="project" value="TreeGrafter"/>
</dbReference>
<dbReference type="PANTHER" id="PTHR10099:SF1">
    <property type="entry name" value="PHOSPHORIBOSYLFORMYLGLYCINAMIDINE SYNTHASE"/>
    <property type="match status" value="1"/>
</dbReference>
<keyword evidence="3" id="KW-1185">Reference proteome</keyword>
<reference evidence="2" key="1">
    <citation type="submission" date="2021-03" db="EMBL/GenBank/DDBJ databases">
        <authorList>
            <person name="Bekaert M."/>
        </authorList>
    </citation>
    <scope>NUCLEOTIDE SEQUENCE</scope>
</reference>
<dbReference type="InterPro" id="IPR010918">
    <property type="entry name" value="PurM-like_C_dom"/>
</dbReference>
<dbReference type="SUPFAM" id="SSF56042">
    <property type="entry name" value="PurM C-terminal domain-like"/>
    <property type="match status" value="1"/>
</dbReference>
<dbReference type="EC" id="6.3.5.3" evidence="2"/>
<dbReference type="PANTHER" id="PTHR10099">
    <property type="entry name" value="PHOSPHORIBOSYLFORMYLGLYCINAMIDINE SYNTHASE"/>
    <property type="match status" value="1"/>
</dbReference>
<evidence type="ECO:0000313" key="3">
    <source>
        <dbReference type="Proteomes" id="UP000683360"/>
    </source>
</evidence>
<keyword evidence="2" id="KW-0436">Ligase</keyword>